<sequence>MKYFVCIFLSAFFNAQIKTEILKIQSPESYITVRISNNTDKKVIIYDSFLVSQYSISNNDSPIALEGYTNGAHLDAGNYQHNFSKEQIEKAQKKYNLSYDDAVYFLQNIKTSFLIDPKSKKDIVLKVFHKRSNPTGVIEEGVYYLKGTLSFSTYYFPQAFKADLIKNGFTILDEIEIPKTLININDFFLKEIKK</sequence>
<dbReference type="Proteomes" id="UP000199426">
    <property type="component" value="Unassembled WGS sequence"/>
</dbReference>
<accession>A0ABY0Q4J9</accession>
<evidence type="ECO:0000313" key="2">
    <source>
        <dbReference type="Proteomes" id="UP000199426"/>
    </source>
</evidence>
<reference evidence="1 2" key="1">
    <citation type="submission" date="2016-10" db="EMBL/GenBank/DDBJ databases">
        <authorList>
            <person name="Varghese N."/>
            <person name="Submissions S."/>
        </authorList>
    </citation>
    <scope>NUCLEOTIDE SEQUENCE [LARGE SCALE GENOMIC DNA]</scope>
    <source>
        <strain evidence="1 2">DSM 19299</strain>
    </source>
</reference>
<evidence type="ECO:0008006" key="3">
    <source>
        <dbReference type="Google" id="ProtNLM"/>
    </source>
</evidence>
<evidence type="ECO:0000313" key="1">
    <source>
        <dbReference type="EMBL" id="SDJ50274.1"/>
    </source>
</evidence>
<gene>
    <name evidence="1" type="ORF">SAMN05421542_3598</name>
</gene>
<protein>
    <recommendedName>
        <fullName evidence="3">GLPGLI family protein</fullName>
    </recommendedName>
</protein>
<dbReference type="RefSeq" id="WP_089737915.1">
    <property type="nucleotide sequence ID" value="NZ_FNEG01000006.1"/>
</dbReference>
<dbReference type="EMBL" id="FNEG01000006">
    <property type="protein sequence ID" value="SDJ50274.1"/>
    <property type="molecule type" value="Genomic_DNA"/>
</dbReference>
<name>A0ABY0Q4J9_CHRJE</name>
<proteinExistence type="predicted"/>
<organism evidence="1 2">
    <name type="scientific">Chryseobacterium jejuense</name>
    <dbReference type="NCBI Taxonomy" id="445960"/>
    <lineage>
        <taxon>Bacteria</taxon>
        <taxon>Pseudomonadati</taxon>
        <taxon>Bacteroidota</taxon>
        <taxon>Flavobacteriia</taxon>
        <taxon>Flavobacteriales</taxon>
        <taxon>Weeksellaceae</taxon>
        <taxon>Chryseobacterium group</taxon>
        <taxon>Chryseobacterium</taxon>
    </lineage>
</organism>
<comment type="caution">
    <text evidence="1">The sequence shown here is derived from an EMBL/GenBank/DDBJ whole genome shotgun (WGS) entry which is preliminary data.</text>
</comment>
<keyword evidence="2" id="KW-1185">Reference proteome</keyword>